<dbReference type="PANTHER" id="PTHR15081">
    <property type="entry name" value="NUCLEAR AUTOANTIGENIC SPERM PROTEIN NASP -RELATED"/>
    <property type="match status" value="1"/>
</dbReference>
<dbReference type="GO" id="GO:0042393">
    <property type="term" value="F:histone binding"/>
    <property type="evidence" value="ECO:0007669"/>
    <property type="project" value="TreeGrafter"/>
</dbReference>
<dbReference type="STRING" id="425265.A8PS45"/>
<name>A8PS45_MALGO</name>
<proteinExistence type="predicted"/>
<dbReference type="Gene3D" id="1.25.40.10">
    <property type="entry name" value="Tetratricopeptide repeat domain"/>
    <property type="match status" value="1"/>
</dbReference>
<dbReference type="GO" id="GO:0006335">
    <property type="term" value="P:DNA replication-dependent chromatin assembly"/>
    <property type="evidence" value="ECO:0007669"/>
    <property type="project" value="TreeGrafter"/>
</dbReference>
<keyword evidence="6" id="KW-1185">Reference proteome</keyword>
<feature type="domain" description="Tetratricopeptide SHNi-TPR" evidence="4">
    <location>
        <begin position="196"/>
        <end position="221"/>
    </location>
</feature>
<feature type="compositionally biased region" description="Basic and acidic residues" evidence="3">
    <location>
        <begin position="54"/>
        <end position="66"/>
    </location>
</feature>
<evidence type="ECO:0000259" key="4">
    <source>
        <dbReference type="Pfam" id="PF10516"/>
    </source>
</evidence>
<dbReference type="InParanoid" id="A8PS45"/>
<dbReference type="PANTHER" id="PTHR15081:SF1">
    <property type="entry name" value="NUCLEAR AUTOANTIGENIC SPERM PROTEIN"/>
    <property type="match status" value="1"/>
</dbReference>
<dbReference type="VEuPathDB" id="FungiDB:MGL_0191"/>
<evidence type="ECO:0000313" key="5">
    <source>
        <dbReference type="EMBL" id="EDP45202.1"/>
    </source>
</evidence>
<dbReference type="AlphaFoldDB" id="A8PS45"/>
<keyword evidence="2" id="KW-0802">TPR repeat</keyword>
<comment type="caution">
    <text evidence="5">The sequence shown here is derived from an EMBL/GenBank/DDBJ whole genome shotgun (WGS) entry which is preliminary data.</text>
</comment>
<reference evidence="5 6" key="1">
    <citation type="journal article" date="2007" name="Proc. Natl. Acad. Sci. U.S.A.">
        <title>Dandruff-associated Malassezia genomes reveal convergent and divergent virulence traits shared with plant and human fungal pathogens.</title>
        <authorList>
            <person name="Xu J."/>
            <person name="Saunders C.W."/>
            <person name="Hu P."/>
            <person name="Grant R.A."/>
            <person name="Boekhout T."/>
            <person name="Kuramae E.E."/>
            <person name="Kronstad J.W."/>
            <person name="Deangelis Y.M."/>
            <person name="Reeder N.L."/>
            <person name="Johnstone K.R."/>
            <person name="Leland M."/>
            <person name="Fieno A.M."/>
            <person name="Begley W.M."/>
            <person name="Sun Y."/>
            <person name="Lacey M.P."/>
            <person name="Chaudhary T."/>
            <person name="Keough T."/>
            <person name="Chu L."/>
            <person name="Sears R."/>
            <person name="Yuan B."/>
            <person name="Dawson T.L.Jr."/>
        </authorList>
    </citation>
    <scope>NUCLEOTIDE SEQUENCE [LARGE SCALE GENOMIC DNA]</scope>
    <source>
        <strain evidence="6">ATCC MYA-4612 / CBS 7966</strain>
    </source>
</reference>
<dbReference type="GO" id="GO:0005654">
    <property type="term" value="C:nucleoplasm"/>
    <property type="evidence" value="ECO:0007669"/>
    <property type="project" value="TreeGrafter"/>
</dbReference>
<dbReference type="Proteomes" id="UP000008837">
    <property type="component" value="Unassembled WGS sequence"/>
</dbReference>
<dbReference type="RefSeq" id="XP_001732416.1">
    <property type="nucleotide sequence ID" value="XM_001732364.1"/>
</dbReference>
<feature type="region of interest" description="Disordered" evidence="3">
    <location>
        <begin position="33"/>
        <end position="117"/>
    </location>
</feature>
<dbReference type="FunCoup" id="A8PS45">
    <property type="interactions" value="27"/>
</dbReference>
<organism evidence="5 6">
    <name type="scientific">Malassezia globosa (strain ATCC MYA-4612 / CBS 7966)</name>
    <name type="common">Dandruff-associated fungus</name>
    <dbReference type="NCBI Taxonomy" id="425265"/>
    <lineage>
        <taxon>Eukaryota</taxon>
        <taxon>Fungi</taxon>
        <taxon>Dikarya</taxon>
        <taxon>Basidiomycota</taxon>
        <taxon>Ustilaginomycotina</taxon>
        <taxon>Malasseziomycetes</taxon>
        <taxon>Malasseziales</taxon>
        <taxon>Malasseziaceae</taxon>
        <taxon>Malassezia</taxon>
    </lineage>
</organism>
<dbReference type="OrthoDB" id="5587616at2759"/>
<evidence type="ECO:0000313" key="6">
    <source>
        <dbReference type="Proteomes" id="UP000008837"/>
    </source>
</evidence>
<dbReference type="Pfam" id="PF10516">
    <property type="entry name" value="SHNi-TPR"/>
    <property type="match status" value="1"/>
</dbReference>
<sequence>MSRRNRYGDDAPELAPILHSYGRALLEHIIATSGALGGGPVPNAEPAESISLPKNKDSCFEFRNDVSEEDSDSASNPVALGKRKANASEEESEPQQPDDPGQEEESENEQEQEEDDDMGVAFTVLDLSRVIFEKILHGSVTQSPESLSKGKHPAKPELKLITGEVWGETELQIELAEVRNDLGDIGLETGAYMHRLTKENFEQASVDYEASLNLLAPLIPPYARRLSDAHLRLGLALEFHPEQSRRKLAKDYINRAADVLQRRLDQISHINEHRDAPPEKHVSDADAIWQLDEDQIRREEKDVQEMLQDLRVKVSDAHAEHDVTDSAAR</sequence>
<dbReference type="KEGG" id="mgl:MGL_0191"/>
<dbReference type="EMBL" id="AAYY01000001">
    <property type="protein sequence ID" value="EDP45202.1"/>
    <property type="molecule type" value="Genomic_DNA"/>
</dbReference>
<dbReference type="InterPro" id="IPR051730">
    <property type="entry name" value="NASP-like"/>
</dbReference>
<feature type="compositionally biased region" description="Acidic residues" evidence="3">
    <location>
        <begin position="100"/>
        <end position="117"/>
    </location>
</feature>
<dbReference type="GO" id="GO:0034080">
    <property type="term" value="P:CENP-A containing chromatin assembly"/>
    <property type="evidence" value="ECO:0007669"/>
    <property type="project" value="TreeGrafter"/>
</dbReference>
<dbReference type="InterPro" id="IPR011990">
    <property type="entry name" value="TPR-like_helical_dom_sf"/>
</dbReference>
<evidence type="ECO:0000256" key="1">
    <source>
        <dbReference type="ARBA" id="ARBA00022737"/>
    </source>
</evidence>
<dbReference type="InterPro" id="IPR019544">
    <property type="entry name" value="Tetratricopeptide_SHNi-TPR_dom"/>
</dbReference>
<accession>A8PS45</accession>
<protein>
    <recommendedName>
        <fullName evidence="4">Tetratricopeptide SHNi-TPR domain-containing protein</fullName>
    </recommendedName>
</protein>
<evidence type="ECO:0000256" key="3">
    <source>
        <dbReference type="SAM" id="MobiDB-lite"/>
    </source>
</evidence>
<evidence type="ECO:0000256" key="2">
    <source>
        <dbReference type="ARBA" id="ARBA00022803"/>
    </source>
</evidence>
<dbReference type="GeneID" id="5856722"/>
<keyword evidence="1" id="KW-0677">Repeat</keyword>
<gene>
    <name evidence="5" type="ORF">MGL_0191</name>
</gene>